<dbReference type="InterPro" id="IPR001347">
    <property type="entry name" value="SIS_dom"/>
</dbReference>
<dbReference type="EMBL" id="JARPTC010000008">
    <property type="protein sequence ID" value="MDO7786864.1"/>
    <property type="molecule type" value="Genomic_DNA"/>
</dbReference>
<sequence length="216" mass="23868">MKDYTKAILLDLINRMPDLKFCRDNILLAVQCIIHCYREGNKLLTCGNGGSASDAQHIVGELMKSFVLTRVLPLSKQKEIRECFPNSADYLIENLQVALPAISLIGETALTTAYANDVTSDLSFAQQVLGYGSRGDILIAFSTSGNSNNVLYASQVAKVQGMTVIAFTGEKGGKLRELADIIIDVPSDETYRIQEYHLPIYHALCMAVEYEFFGEE</sequence>
<organism evidence="2 3">
    <name type="scientific">Desulforamulus aquiferis</name>
    <dbReference type="NCBI Taxonomy" id="1397668"/>
    <lineage>
        <taxon>Bacteria</taxon>
        <taxon>Bacillati</taxon>
        <taxon>Bacillota</taxon>
        <taxon>Clostridia</taxon>
        <taxon>Eubacteriales</taxon>
        <taxon>Peptococcaceae</taxon>
        <taxon>Desulforamulus</taxon>
    </lineage>
</organism>
<dbReference type="SUPFAM" id="SSF53697">
    <property type="entry name" value="SIS domain"/>
    <property type="match status" value="1"/>
</dbReference>
<dbReference type="PANTHER" id="PTHR30390:SF6">
    <property type="entry name" value="DNAA INITIATOR-ASSOCIATING PROTEIN DIAA"/>
    <property type="match status" value="1"/>
</dbReference>
<dbReference type="Gene3D" id="3.40.50.10490">
    <property type="entry name" value="Glucose-6-phosphate isomerase like protein, domain 1"/>
    <property type="match status" value="1"/>
</dbReference>
<dbReference type="GO" id="GO:1901135">
    <property type="term" value="P:carbohydrate derivative metabolic process"/>
    <property type="evidence" value="ECO:0007669"/>
    <property type="project" value="InterPro"/>
</dbReference>
<dbReference type="PROSITE" id="PS51464">
    <property type="entry name" value="SIS"/>
    <property type="match status" value="1"/>
</dbReference>
<dbReference type="Pfam" id="PF13580">
    <property type="entry name" value="SIS_2"/>
    <property type="match status" value="2"/>
</dbReference>
<evidence type="ECO:0000259" key="1">
    <source>
        <dbReference type="PROSITE" id="PS51464"/>
    </source>
</evidence>
<dbReference type="InterPro" id="IPR046348">
    <property type="entry name" value="SIS_dom_sf"/>
</dbReference>
<comment type="caution">
    <text evidence="2">The sequence shown here is derived from an EMBL/GenBank/DDBJ whole genome shotgun (WGS) entry which is preliminary data.</text>
</comment>
<dbReference type="GO" id="GO:0097367">
    <property type="term" value="F:carbohydrate derivative binding"/>
    <property type="evidence" value="ECO:0007669"/>
    <property type="project" value="InterPro"/>
</dbReference>
<reference evidence="2" key="2">
    <citation type="submission" date="2023-03" db="EMBL/GenBank/DDBJ databases">
        <authorList>
            <person name="Zhang Z."/>
        </authorList>
    </citation>
    <scope>NUCLEOTIDE SEQUENCE</scope>
    <source>
        <strain evidence="2">DSA</strain>
    </source>
</reference>
<evidence type="ECO:0000313" key="3">
    <source>
        <dbReference type="Proteomes" id="UP001172911"/>
    </source>
</evidence>
<dbReference type="RefSeq" id="WP_304541979.1">
    <property type="nucleotide sequence ID" value="NZ_JARPTC010000008.1"/>
</dbReference>
<keyword evidence="3" id="KW-1185">Reference proteome</keyword>
<dbReference type="Proteomes" id="UP001172911">
    <property type="component" value="Unassembled WGS sequence"/>
</dbReference>
<dbReference type="PANTHER" id="PTHR30390">
    <property type="entry name" value="SEDOHEPTULOSE 7-PHOSPHATE ISOMERASE / DNAA INITIATOR-ASSOCIATING FACTOR FOR REPLICATION INITIATION"/>
    <property type="match status" value="1"/>
</dbReference>
<accession>A0AAW7ZCB7</accession>
<proteinExistence type="predicted"/>
<evidence type="ECO:0000313" key="2">
    <source>
        <dbReference type="EMBL" id="MDO7786864.1"/>
    </source>
</evidence>
<reference evidence="2" key="1">
    <citation type="journal article" date="2023" name="J. Hazard. Mater.">
        <title>Anaerobic biodegradation of pyrene and benzo[a]pyrene by a new sulfate-reducing Desulforamulus aquiferis strain DSA.</title>
        <authorList>
            <person name="Zhang Z."/>
            <person name="Sun J."/>
            <person name="Gong X."/>
            <person name="Wang C."/>
            <person name="Wang H."/>
        </authorList>
    </citation>
    <scope>NUCLEOTIDE SEQUENCE</scope>
    <source>
        <strain evidence="2">DSA</strain>
    </source>
</reference>
<dbReference type="AlphaFoldDB" id="A0AAW7ZCB7"/>
<name>A0AAW7ZCB7_9FIRM</name>
<dbReference type="CDD" id="cd05006">
    <property type="entry name" value="SIS_GmhA"/>
    <property type="match status" value="1"/>
</dbReference>
<dbReference type="InterPro" id="IPR050099">
    <property type="entry name" value="SIS_GmhA/DiaA_subfam"/>
</dbReference>
<protein>
    <submittedName>
        <fullName evidence="2">SIS domain-containing protein</fullName>
    </submittedName>
</protein>
<dbReference type="InterPro" id="IPR035461">
    <property type="entry name" value="GmhA/DiaA"/>
</dbReference>
<gene>
    <name evidence="2" type="ORF">P6N53_06465</name>
</gene>
<feature type="domain" description="SIS" evidence="1">
    <location>
        <begin position="33"/>
        <end position="216"/>
    </location>
</feature>